<reference evidence="1 2" key="1">
    <citation type="journal article" date="2021" name="Microorganisms">
        <title>Genome Evolution of Filamentous Cyanobacterium Nostoc Species: From Facultative Symbiosis to Free Living.</title>
        <authorList>
            <person name="Huo D."/>
            <person name="Li H."/>
            <person name="Cai F."/>
            <person name="Guo X."/>
            <person name="Qiao Z."/>
            <person name="Wang W."/>
            <person name="Yu G."/>
            <person name="Li R."/>
        </authorList>
    </citation>
    <scope>NUCLEOTIDE SEQUENCE [LARGE SCALE GENOMIC DNA]</scope>
    <source>
        <strain evidence="1 2">CHAB 5714</strain>
    </source>
</reference>
<proteinExistence type="predicted"/>
<keyword evidence="2" id="KW-1185">Reference proteome</keyword>
<comment type="caution">
    <text evidence="1">The sequence shown here is derived from an EMBL/GenBank/DDBJ whole genome shotgun (WGS) entry which is preliminary data.</text>
</comment>
<dbReference type="RefSeq" id="WP_229491037.1">
    <property type="nucleotide sequence ID" value="NZ_JAIVFQ010000167.1"/>
</dbReference>
<dbReference type="Proteomes" id="UP001199525">
    <property type="component" value="Unassembled WGS sequence"/>
</dbReference>
<dbReference type="EMBL" id="JAIVFQ010000167">
    <property type="protein sequence ID" value="MCC5604880.1"/>
    <property type="molecule type" value="Genomic_DNA"/>
</dbReference>
<protein>
    <submittedName>
        <fullName evidence="1">Uncharacterized protein</fullName>
    </submittedName>
</protein>
<name>A0ABS8IKR6_9NOSO</name>
<sequence length="156" mass="18669">MELLEVKWTKNFKKLYQTKDSKWTGETDKIGEHIKLHWRNQNSRDENNANEPGKGELIILRQYGVITHIFRLIDDKFNTELTDKDEFNIYRSVEVIWVTNDWNCPPSTSIFFASGVHFPANGKVYQIEKLKAFKQRWGEGRLIEFQHYLQQELEKY</sequence>
<evidence type="ECO:0000313" key="1">
    <source>
        <dbReference type="EMBL" id="MCC5604880.1"/>
    </source>
</evidence>
<evidence type="ECO:0000313" key="2">
    <source>
        <dbReference type="Proteomes" id="UP001199525"/>
    </source>
</evidence>
<accession>A0ABS8IKR6</accession>
<gene>
    <name evidence="1" type="ORF">LC586_38555</name>
</gene>
<organism evidence="1 2">
    <name type="scientific">Nostoc favosum CHAB5714</name>
    <dbReference type="NCBI Taxonomy" id="2780399"/>
    <lineage>
        <taxon>Bacteria</taxon>
        <taxon>Bacillati</taxon>
        <taxon>Cyanobacteriota</taxon>
        <taxon>Cyanophyceae</taxon>
        <taxon>Nostocales</taxon>
        <taxon>Nostocaceae</taxon>
        <taxon>Nostoc</taxon>
        <taxon>Nostoc favosum</taxon>
    </lineage>
</organism>